<protein>
    <submittedName>
        <fullName evidence="2">Class A beta-lactamase-related serine hydrolase</fullName>
    </submittedName>
</protein>
<dbReference type="Pfam" id="PF00144">
    <property type="entry name" value="Beta-lactamase"/>
    <property type="match status" value="1"/>
</dbReference>
<name>A0A368JF09_9BACT</name>
<dbReference type="InterPro" id="IPR001466">
    <property type="entry name" value="Beta-lactam-related"/>
</dbReference>
<dbReference type="Proteomes" id="UP000253383">
    <property type="component" value="Unassembled WGS sequence"/>
</dbReference>
<dbReference type="PANTHER" id="PTHR46825">
    <property type="entry name" value="D-ALANYL-D-ALANINE-CARBOXYPEPTIDASE/ENDOPEPTIDASE AMPH"/>
    <property type="match status" value="1"/>
</dbReference>
<dbReference type="SUPFAM" id="SSF56601">
    <property type="entry name" value="beta-lactamase/transpeptidase-like"/>
    <property type="match status" value="1"/>
</dbReference>
<accession>A0A368JF09</accession>
<dbReference type="PANTHER" id="PTHR46825:SF9">
    <property type="entry name" value="BETA-LACTAMASE-RELATED DOMAIN-CONTAINING PROTEIN"/>
    <property type="match status" value="1"/>
</dbReference>
<dbReference type="InterPro" id="IPR050491">
    <property type="entry name" value="AmpC-like"/>
</dbReference>
<gene>
    <name evidence="2" type="ORF">DUE52_31045</name>
</gene>
<feature type="domain" description="Beta-lactamase-related" evidence="1">
    <location>
        <begin position="74"/>
        <end position="387"/>
    </location>
</feature>
<proteinExistence type="predicted"/>
<dbReference type="AlphaFoldDB" id="A0A368JF09"/>
<evidence type="ECO:0000259" key="1">
    <source>
        <dbReference type="Pfam" id="PF00144"/>
    </source>
</evidence>
<dbReference type="InterPro" id="IPR012338">
    <property type="entry name" value="Beta-lactam/transpept-like"/>
</dbReference>
<comment type="caution">
    <text evidence="2">The sequence shown here is derived from an EMBL/GenBank/DDBJ whole genome shotgun (WGS) entry which is preliminary data.</text>
</comment>
<evidence type="ECO:0000313" key="2">
    <source>
        <dbReference type="EMBL" id="RCR65636.1"/>
    </source>
</evidence>
<evidence type="ECO:0000313" key="3">
    <source>
        <dbReference type="Proteomes" id="UP000253383"/>
    </source>
</evidence>
<keyword evidence="3" id="KW-1185">Reference proteome</keyword>
<organism evidence="2 3">
    <name type="scientific">Larkinella punicea</name>
    <dbReference type="NCBI Taxonomy" id="2315727"/>
    <lineage>
        <taxon>Bacteria</taxon>
        <taxon>Pseudomonadati</taxon>
        <taxon>Bacteroidota</taxon>
        <taxon>Cytophagia</taxon>
        <taxon>Cytophagales</taxon>
        <taxon>Spirosomataceae</taxon>
        <taxon>Larkinella</taxon>
    </lineage>
</organism>
<dbReference type="Gene3D" id="3.40.710.10">
    <property type="entry name" value="DD-peptidase/beta-lactamase superfamily"/>
    <property type="match status" value="1"/>
</dbReference>
<sequence length="433" mass="48257">MKCSRNAVIFDTRFAQQSILLRTGMTHGMKGFCWLGLLGLLVTGCRKGDQDVTPDKPLTWFETFAKALDDSLKTKQIGYGFVILEKGEVRASGRGGLKSRTTESEGEKAFTLDTKTHIASMSKTITTMAFLHLAAEKGLKTTDKIAPYLPPSWPKGENIDQITFRDLMTHRSGIIGLGNNCVNGAFSENIWFGLKQLVQQGVKTANRGDYCYQNANFGLFRVLIPGILGYSFTGEDSIDDQQTQQRYIDYVQKNVFEKVGLTNILANHPTGDPTYTYAYLKTGITGWNPGNFTNTVGAYGWYMTPTEAGKLFATVLSTADQSVLTTAWKDTLLTYRMGAYAGTIPDGAIRYHDGWWYLKLAQYQGVRTVWMTFPNQVTAVLFVNALHHSRGNFPSDDGTDIVTYLSRAYTQTRQMKGGRKSAEKVVLEHNEPH</sequence>
<dbReference type="GO" id="GO:0016787">
    <property type="term" value="F:hydrolase activity"/>
    <property type="evidence" value="ECO:0007669"/>
    <property type="project" value="UniProtKB-KW"/>
</dbReference>
<dbReference type="EMBL" id="QOWE01000039">
    <property type="protein sequence ID" value="RCR65636.1"/>
    <property type="molecule type" value="Genomic_DNA"/>
</dbReference>
<dbReference type="OrthoDB" id="912546at2"/>
<reference evidence="2 3" key="1">
    <citation type="submission" date="2018-07" db="EMBL/GenBank/DDBJ databases">
        <title>Genome analysis of Larkinella rosea.</title>
        <authorList>
            <person name="Zhou Z."/>
            <person name="Wang G."/>
        </authorList>
    </citation>
    <scope>NUCLEOTIDE SEQUENCE [LARGE SCALE GENOMIC DNA]</scope>
    <source>
        <strain evidence="3">zzj9</strain>
    </source>
</reference>
<keyword evidence="2" id="KW-0378">Hydrolase</keyword>